<reference evidence="2" key="1">
    <citation type="journal article" date="2020" name="Stud. Mycol.">
        <title>101 Dothideomycetes genomes: a test case for predicting lifestyles and emergence of pathogens.</title>
        <authorList>
            <person name="Haridas S."/>
            <person name="Albert R."/>
            <person name="Binder M."/>
            <person name="Bloem J."/>
            <person name="Labutti K."/>
            <person name="Salamov A."/>
            <person name="Andreopoulos B."/>
            <person name="Baker S."/>
            <person name="Barry K."/>
            <person name="Bills G."/>
            <person name="Bluhm B."/>
            <person name="Cannon C."/>
            <person name="Castanera R."/>
            <person name="Culley D."/>
            <person name="Daum C."/>
            <person name="Ezra D."/>
            <person name="Gonzalez J."/>
            <person name="Henrissat B."/>
            <person name="Kuo A."/>
            <person name="Liang C."/>
            <person name="Lipzen A."/>
            <person name="Lutzoni F."/>
            <person name="Magnuson J."/>
            <person name="Mondo S."/>
            <person name="Nolan M."/>
            <person name="Ohm R."/>
            <person name="Pangilinan J."/>
            <person name="Park H.-J."/>
            <person name="Ramirez L."/>
            <person name="Alfaro M."/>
            <person name="Sun H."/>
            <person name="Tritt A."/>
            <person name="Yoshinaga Y."/>
            <person name="Zwiers L.-H."/>
            <person name="Turgeon B."/>
            <person name="Goodwin S."/>
            <person name="Spatafora J."/>
            <person name="Crous P."/>
            <person name="Grigoriev I."/>
        </authorList>
    </citation>
    <scope>NUCLEOTIDE SEQUENCE</scope>
    <source>
        <strain evidence="2">CBS 207.26</strain>
    </source>
</reference>
<accession>A0A6A6E5X0</accession>
<dbReference type="AlphaFoldDB" id="A0A6A6E5X0"/>
<feature type="region of interest" description="Disordered" evidence="1">
    <location>
        <begin position="37"/>
        <end position="87"/>
    </location>
</feature>
<dbReference type="OrthoDB" id="122438at2759"/>
<keyword evidence="3" id="KW-1185">Reference proteome</keyword>
<name>A0A6A6E5X0_9PEZI</name>
<proteinExistence type="predicted"/>
<evidence type="ECO:0000256" key="1">
    <source>
        <dbReference type="SAM" id="MobiDB-lite"/>
    </source>
</evidence>
<evidence type="ECO:0008006" key="4">
    <source>
        <dbReference type="Google" id="ProtNLM"/>
    </source>
</evidence>
<evidence type="ECO:0000313" key="2">
    <source>
        <dbReference type="EMBL" id="KAF2185570.1"/>
    </source>
</evidence>
<evidence type="ECO:0000313" key="3">
    <source>
        <dbReference type="Proteomes" id="UP000800200"/>
    </source>
</evidence>
<dbReference type="EMBL" id="ML994633">
    <property type="protein sequence ID" value="KAF2185570.1"/>
    <property type="molecule type" value="Genomic_DNA"/>
</dbReference>
<protein>
    <recommendedName>
        <fullName evidence="4">PiggyBac transposable element-derived protein domain-containing protein</fullName>
    </recommendedName>
</protein>
<sequence>MACDYYRHERLLPPGKHIIWLDNLFTSVRVLERLRQEGIGGAGTVRTTKTPREKKVENAKKKATKDSKKTLSQDTQPTLEGELSRYH</sequence>
<gene>
    <name evidence="2" type="ORF">K469DRAFT_778587</name>
</gene>
<organism evidence="2 3">
    <name type="scientific">Zopfia rhizophila CBS 207.26</name>
    <dbReference type="NCBI Taxonomy" id="1314779"/>
    <lineage>
        <taxon>Eukaryota</taxon>
        <taxon>Fungi</taxon>
        <taxon>Dikarya</taxon>
        <taxon>Ascomycota</taxon>
        <taxon>Pezizomycotina</taxon>
        <taxon>Dothideomycetes</taxon>
        <taxon>Dothideomycetes incertae sedis</taxon>
        <taxon>Zopfiaceae</taxon>
        <taxon>Zopfia</taxon>
    </lineage>
</organism>
<feature type="compositionally biased region" description="Basic and acidic residues" evidence="1">
    <location>
        <begin position="50"/>
        <end position="71"/>
    </location>
</feature>
<dbReference type="Proteomes" id="UP000800200">
    <property type="component" value="Unassembled WGS sequence"/>
</dbReference>